<dbReference type="GO" id="GO:0008237">
    <property type="term" value="F:metallopeptidase activity"/>
    <property type="evidence" value="ECO:0007669"/>
    <property type="project" value="UniProtKB-KW"/>
</dbReference>
<dbReference type="InterPro" id="IPR011765">
    <property type="entry name" value="Pept_M16_N"/>
</dbReference>
<name>A0A166YAA3_9GAMM</name>
<comment type="caution">
    <text evidence="9">The sequence shown here is derived from an EMBL/GenBank/DDBJ whole genome shotgun (WGS) entry which is preliminary data.</text>
</comment>
<evidence type="ECO:0008006" key="11">
    <source>
        <dbReference type="Google" id="ProtNLM"/>
    </source>
</evidence>
<comment type="similarity">
    <text evidence="1">Belongs to the peptidase M16 family.</text>
</comment>
<gene>
    <name evidence="9" type="ORF">N475_10290</name>
</gene>
<dbReference type="InterPro" id="IPR007863">
    <property type="entry name" value="Peptidase_M16_C"/>
</dbReference>
<evidence type="ECO:0000256" key="3">
    <source>
        <dbReference type="ARBA" id="ARBA00022801"/>
    </source>
</evidence>
<dbReference type="InterPro" id="IPR011249">
    <property type="entry name" value="Metalloenz_LuxS/M16"/>
</dbReference>
<reference evidence="9 10" key="1">
    <citation type="submission" date="2013-07" db="EMBL/GenBank/DDBJ databases">
        <title>Comparative Genomic and Metabolomic Analysis of Twelve Strains of Pseudoalteromonas luteoviolacea.</title>
        <authorList>
            <person name="Vynne N.G."/>
            <person name="Mansson M."/>
            <person name="Gram L."/>
        </authorList>
    </citation>
    <scope>NUCLEOTIDE SEQUENCE [LARGE SCALE GENOMIC DNA]</scope>
    <source>
        <strain evidence="9 10">DSM 6061</strain>
    </source>
</reference>
<dbReference type="PATRIC" id="fig|1365250.3.peg.1128"/>
<feature type="domain" description="Peptidase M16 C-terminal" evidence="8">
    <location>
        <begin position="203"/>
        <end position="364"/>
    </location>
</feature>
<evidence type="ECO:0000313" key="9">
    <source>
        <dbReference type="EMBL" id="KZN42054.1"/>
    </source>
</evidence>
<dbReference type="GO" id="GO:0046872">
    <property type="term" value="F:metal ion binding"/>
    <property type="evidence" value="ECO:0007669"/>
    <property type="project" value="InterPro"/>
</dbReference>
<keyword evidence="3" id="KW-0378">Hydrolase</keyword>
<dbReference type="EMBL" id="AUYB01000085">
    <property type="protein sequence ID" value="KZN42054.1"/>
    <property type="molecule type" value="Genomic_DNA"/>
</dbReference>
<dbReference type="RefSeq" id="WP_063364810.1">
    <property type="nucleotide sequence ID" value="NZ_AQHB01000037.1"/>
</dbReference>
<feature type="domain" description="Peptidase M16 C-terminal" evidence="8">
    <location>
        <begin position="633"/>
        <end position="806"/>
    </location>
</feature>
<accession>A0A166YAA3</accession>
<evidence type="ECO:0000256" key="4">
    <source>
        <dbReference type="ARBA" id="ARBA00022833"/>
    </source>
</evidence>
<proteinExistence type="inferred from homology"/>
<dbReference type="PANTHER" id="PTHR43690:SF17">
    <property type="entry name" value="PROTEIN YHJJ"/>
    <property type="match status" value="1"/>
</dbReference>
<feature type="signal peptide" evidence="6">
    <location>
        <begin position="1"/>
        <end position="24"/>
    </location>
</feature>
<dbReference type="Pfam" id="PF05193">
    <property type="entry name" value="Peptidase_M16_C"/>
    <property type="match status" value="2"/>
</dbReference>
<dbReference type="Proteomes" id="UP000076643">
    <property type="component" value="Unassembled WGS sequence"/>
</dbReference>
<dbReference type="PROSITE" id="PS51257">
    <property type="entry name" value="PROKAR_LIPOPROTEIN"/>
    <property type="match status" value="1"/>
</dbReference>
<evidence type="ECO:0000256" key="2">
    <source>
        <dbReference type="ARBA" id="ARBA00022670"/>
    </source>
</evidence>
<dbReference type="GO" id="GO:0006508">
    <property type="term" value="P:proteolysis"/>
    <property type="evidence" value="ECO:0007669"/>
    <property type="project" value="UniProtKB-KW"/>
</dbReference>
<keyword evidence="5" id="KW-0482">Metalloprotease</keyword>
<dbReference type="Pfam" id="PF00675">
    <property type="entry name" value="Peptidase_M16"/>
    <property type="match status" value="1"/>
</dbReference>
<protein>
    <recommendedName>
        <fullName evidence="11">Peptidase M16</fullName>
    </recommendedName>
</protein>
<evidence type="ECO:0000313" key="10">
    <source>
        <dbReference type="Proteomes" id="UP000076643"/>
    </source>
</evidence>
<feature type="chain" id="PRO_5007882680" description="Peptidase M16" evidence="6">
    <location>
        <begin position="25"/>
        <end position="889"/>
    </location>
</feature>
<evidence type="ECO:0000256" key="6">
    <source>
        <dbReference type="SAM" id="SignalP"/>
    </source>
</evidence>
<sequence>MKKHLKAILIITTLLIGCTNTANIESNKLKVYKPEVIKTQLSNGLTVIAHQDNRAPMVTVNIWYKVGAKDEQAQHSGFAHLFEHLMFTGSEHAPTNHFAAMQSAGAQEANGTTNHDRTRYFQTIPKGALDYTLWLEAQRMQHLTQALDNKKLETEKQVVLKEYQQRYSNPFNAMMQTLTQAAYPSSHPYHLPPIGNIDDVKSASLDKVTNWFKQYYKPNNAVLVVSGDLDPTHTIEKVKTHFGAVSAGPLPVSYQQLALPNGAKKHLVTTHTLDTHQLLFAWHVPGRNTQYSEAFNLLTKVLNTPSTSYLHKKLVEDLKLAKSISFMHTERLLSSQFVIAAELAPNTTTQQLEKALFEALTELQYVPDMAPALTRATEEYAIEVAKQSDVISGQSGRAHLLAAGEVYYNDPHYYFTRQQKHQGLVWQDLVEVVQTWLHPSKALTISYLPEQLNSPMAEPSNIPPAITETPIPTLTSLRSKNIDEQKQLIHLEQPSDTEFALTLSTKSGFLNEPNHLEGITAVLTNALKANAKAQGINLIGYRYAHSTHFSVLAPNQHKNKVMQYLADLKAGEIQLTAPQFKQAKQQVLKHLARLQGDMESTALNEISNHVLSGVSLAPLTGFGRLDTVDALRLTDANEYLHALFNEDLVTYASVGNENIEQKSVYIAPLSTKQTGTKQSPVTRILTNHQHPHTKLHIINKPQMKQTLIVAAHVLNNGVNQVTKTANAIFGSGPASRLNQLIRNEKQWSYGGVTKLTPLTSQHTLFTLMAPVATNSTGAALNELQSLMNNPLSTNLMPKELAQSKRQSRVRFTNLLSNKRNMGLFLALTAEQNTIDTVIDFESTLQDISLQQIPAAMKALTNATNTQWILIGDQAQIEAQLAVSNFKFKL</sequence>
<dbReference type="Gene3D" id="3.30.830.10">
    <property type="entry name" value="Metalloenzyme, LuxS/M16 peptidase-like"/>
    <property type="match status" value="4"/>
</dbReference>
<evidence type="ECO:0000259" key="7">
    <source>
        <dbReference type="Pfam" id="PF00675"/>
    </source>
</evidence>
<keyword evidence="2" id="KW-0645">Protease</keyword>
<evidence type="ECO:0000256" key="5">
    <source>
        <dbReference type="ARBA" id="ARBA00023049"/>
    </source>
</evidence>
<dbReference type="SUPFAM" id="SSF63411">
    <property type="entry name" value="LuxS/MPP-like metallohydrolase"/>
    <property type="match status" value="4"/>
</dbReference>
<dbReference type="AlphaFoldDB" id="A0A166YAA3"/>
<keyword evidence="6" id="KW-0732">Signal</keyword>
<feature type="domain" description="Peptidase M16 N-terminal" evidence="7">
    <location>
        <begin position="47"/>
        <end position="183"/>
    </location>
</feature>
<evidence type="ECO:0000259" key="8">
    <source>
        <dbReference type="Pfam" id="PF05193"/>
    </source>
</evidence>
<dbReference type="PANTHER" id="PTHR43690">
    <property type="entry name" value="NARDILYSIN"/>
    <property type="match status" value="1"/>
</dbReference>
<keyword evidence="10" id="KW-1185">Reference proteome</keyword>
<dbReference type="InterPro" id="IPR050626">
    <property type="entry name" value="Peptidase_M16"/>
</dbReference>
<keyword evidence="4" id="KW-0862">Zinc</keyword>
<organism evidence="9 10">
    <name type="scientific">Pseudoalteromonas luteoviolacea DSM 6061</name>
    <dbReference type="NCBI Taxonomy" id="1365250"/>
    <lineage>
        <taxon>Bacteria</taxon>
        <taxon>Pseudomonadati</taxon>
        <taxon>Pseudomonadota</taxon>
        <taxon>Gammaproteobacteria</taxon>
        <taxon>Alteromonadales</taxon>
        <taxon>Pseudoalteromonadaceae</taxon>
        <taxon>Pseudoalteromonas</taxon>
    </lineage>
</organism>
<evidence type="ECO:0000256" key="1">
    <source>
        <dbReference type="ARBA" id="ARBA00007261"/>
    </source>
</evidence>